<dbReference type="AlphaFoldDB" id="A0A1B1BKB1"/>
<dbReference type="Pfam" id="PF04075">
    <property type="entry name" value="F420H2_quin_red"/>
    <property type="match status" value="1"/>
</dbReference>
<dbReference type="PANTHER" id="PTHR39428:SF1">
    <property type="entry name" value="F420H(2)-DEPENDENT QUINONE REDUCTASE RV1261C"/>
    <property type="match status" value="1"/>
</dbReference>
<dbReference type="InterPro" id="IPR004378">
    <property type="entry name" value="F420H2_quin_Rdtase"/>
</dbReference>
<organism evidence="3 4">
    <name type="scientific">Cryobacterium arcticum</name>
    <dbReference type="NCBI Taxonomy" id="670052"/>
    <lineage>
        <taxon>Bacteria</taxon>
        <taxon>Bacillati</taxon>
        <taxon>Actinomycetota</taxon>
        <taxon>Actinomycetes</taxon>
        <taxon>Micrococcales</taxon>
        <taxon>Microbacteriaceae</taxon>
        <taxon>Cryobacterium</taxon>
    </lineage>
</organism>
<dbReference type="NCBIfam" id="TIGR00026">
    <property type="entry name" value="hi_GC_TIGR00026"/>
    <property type="match status" value="1"/>
</dbReference>
<accession>A0A1B1BKB1</accession>
<dbReference type="GO" id="GO:0005886">
    <property type="term" value="C:plasma membrane"/>
    <property type="evidence" value="ECO:0007669"/>
    <property type="project" value="TreeGrafter"/>
</dbReference>
<dbReference type="PANTHER" id="PTHR39428">
    <property type="entry name" value="F420H(2)-DEPENDENT QUINONE REDUCTASE RV1261C"/>
    <property type="match status" value="1"/>
</dbReference>
<proteinExistence type="inferred from homology"/>
<comment type="similarity">
    <text evidence="1">Belongs to the F420H(2)-dependent quinone reductase family.</text>
</comment>
<sequence>MTRTLAHRSTDLMMRVMNAAHRSLVVLSRGRLGWKIGPMPVVELHTTGRKSGARRSTMLTAPVYEPDTVVLIASKGGDERHPYWYLNLVADPNVELTQNGVTRPMRARTAGEAEKAQLWPRIVRANPGYAGYQRKTSRDIPVVICEPRTP</sequence>
<keyword evidence="4" id="KW-1185">Reference proteome</keyword>
<dbReference type="Gene3D" id="2.30.110.10">
    <property type="entry name" value="Electron Transport, Fmn-binding Protein, Chain A"/>
    <property type="match status" value="1"/>
</dbReference>
<protein>
    <submittedName>
        <fullName evidence="3">Nitroreductase</fullName>
    </submittedName>
</protein>
<evidence type="ECO:0000256" key="1">
    <source>
        <dbReference type="ARBA" id="ARBA00008710"/>
    </source>
</evidence>
<dbReference type="InterPro" id="IPR012349">
    <property type="entry name" value="Split_barrel_FMN-bd"/>
</dbReference>
<evidence type="ECO:0000313" key="3">
    <source>
        <dbReference type="EMBL" id="ANP73052.1"/>
    </source>
</evidence>
<dbReference type="EMBL" id="CP016282">
    <property type="protein sequence ID" value="ANP73052.1"/>
    <property type="molecule type" value="Genomic_DNA"/>
</dbReference>
<dbReference type="GO" id="GO:0016491">
    <property type="term" value="F:oxidoreductase activity"/>
    <property type="evidence" value="ECO:0007669"/>
    <property type="project" value="InterPro"/>
</dbReference>
<dbReference type="GO" id="GO:0070967">
    <property type="term" value="F:coenzyme F420 binding"/>
    <property type="evidence" value="ECO:0007669"/>
    <property type="project" value="TreeGrafter"/>
</dbReference>
<dbReference type="OrthoDB" id="8225825at2"/>
<evidence type="ECO:0000256" key="2">
    <source>
        <dbReference type="ARBA" id="ARBA00049106"/>
    </source>
</evidence>
<evidence type="ECO:0000313" key="4">
    <source>
        <dbReference type="Proteomes" id="UP000092582"/>
    </source>
</evidence>
<dbReference type="STRING" id="670052.PA27867_2100"/>
<comment type="catalytic activity">
    <reaction evidence="2">
        <text>oxidized coenzyme F420-(gamma-L-Glu)(n) + a quinol + H(+) = reduced coenzyme F420-(gamma-L-Glu)(n) + a quinone</text>
        <dbReference type="Rhea" id="RHEA:39663"/>
        <dbReference type="Rhea" id="RHEA-COMP:12939"/>
        <dbReference type="Rhea" id="RHEA-COMP:14378"/>
        <dbReference type="ChEBI" id="CHEBI:15378"/>
        <dbReference type="ChEBI" id="CHEBI:24646"/>
        <dbReference type="ChEBI" id="CHEBI:132124"/>
        <dbReference type="ChEBI" id="CHEBI:133980"/>
        <dbReference type="ChEBI" id="CHEBI:139511"/>
    </reaction>
</comment>
<gene>
    <name evidence="3" type="ORF">PA27867_2100</name>
</gene>
<dbReference type="Proteomes" id="UP000092582">
    <property type="component" value="Chromosome 1"/>
</dbReference>
<name>A0A1B1BKB1_9MICO</name>
<dbReference type="KEGG" id="cart:PA27867_2100"/>
<reference evidence="3 4" key="1">
    <citation type="submission" date="2016-06" db="EMBL/GenBank/DDBJ databases">
        <title>Genome sequencing of Cryobacterium arcticum PAMC 27867.</title>
        <authorList>
            <person name="Lee J."/>
            <person name="Kim O.-S."/>
        </authorList>
    </citation>
    <scope>NUCLEOTIDE SEQUENCE [LARGE SCALE GENOMIC DNA]</scope>
    <source>
        <strain evidence="3 4">PAMC 27867</strain>
    </source>
</reference>
<dbReference type="RefSeq" id="WP_066596194.1">
    <property type="nucleotide sequence ID" value="NZ_CP016282.1"/>
</dbReference>
<dbReference type="PATRIC" id="fig|670052.7.peg.2162"/>